<evidence type="ECO:0000313" key="2">
    <source>
        <dbReference type="EMBL" id="TFW16501.1"/>
    </source>
</evidence>
<dbReference type="Pfam" id="PF06722">
    <property type="entry name" value="EryCIII-like_C"/>
    <property type="match status" value="1"/>
</dbReference>
<reference evidence="2 3" key="1">
    <citation type="submission" date="2019-03" db="EMBL/GenBank/DDBJ databases">
        <title>Draft Genome Sequence of Massilia arenosa sp. nov., a Novel Massilia Species Isolated from a Sandy-loam Maize Soil.</title>
        <authorList>
            <person name="Raths R."/>
            <person name="Peta V."/>
            <person name="Bucking H."/>
        </authorList>
    </citation>
    <scope>NUCLEOTIDE SEQUENCE [LARGE SCALE GENOMIC DNA]</scope>
    <source>
        <strain evidence="2 3">MC02</strain>
    </source>
</reference>
<dbReference type="AlphaFoldDB" id="A0A4Y9S5N5"/>
<gene>
    <name evidence="2" type="ORF">E4L96_16260</name>
</gene>
<dbReference type="OrthoDB" id="271062at2"/>
<dbReference type="GO" id="GO:0016757">
    <property type="term" value="F:glycosyltransferase activity"/>
    <property type="evidence" value="ECO:0007669"/>
    <property type="project" value="UniProtKB-ARBA"/>
</dbReference>
<dbReference type="InterPro" id="IPR010610">
    <property type="entry name" value="EryCIII-like_C"/>
</dbReference>
<comment type="caution">
    <text evidence="2">The sequence shown here is derived from an EMBL/GenBank/DDBJ whole genome shotgun (WGS) entry which is preliminary data.</text>
</comment>
<proteinExistence type="predicted"/>
<name>A0A4Y9S5N5_9BURK</name>
<keyword evidence="3" id="KW-1185">Reference proteome</keyword>
<evidence type="ECO:0000259" key="1">
    <source>
        <dbReference type="Pfam" id="PF06722"/>
    </source>
</evidence>
<feature type="domain" description="Erythromycin biosynthesis protein CIII-like C-terminal" evidence="1">
    <location>
        <begin position="289"/>
        <end position="381"/>
    </location>
</feature>
<dbReference type="Gene3D" id="3.40.50.2000">
    <property type="entry name" value="Glycogen Phosphorylase B"/>
    <property type="match status" value="2"/>
</dbReference>
<dbReference type="RefSeq" id="WP_135208263.1">
    <property type="nucleotide sequence ID" value="NZ_SPVF01000210.1"/>
</dbReference>
<accession>A0A4Y9S5N5</accession>
<dbReference type="EMBL" id="SPVF01000210">
    <property type="protein sequence ID" value="TFW16501.1"/>
    <property type="molecule type" value="Genomic_DNA"/>
</dbReference>
<protein>
    <recommendedName>
        <fullName evidence="1">Erythromycin biosynthesis protein CIII-like C-terminal domain-containing protein</fullName>
    </recommendedName>
</protein>
<organism evidence="2 3">
    <name type="scientific">Zemynaea arenosa</name>
    <dbReference type="NCBI Taxonomy" id="2561931"/>
    <lineage>
        <taxon>Bacteria</taxon>
        <taxon>Pseudomonadati</taxon>
        <taxon>Pseudomonadota</taxon>
        <taxon>Betaproteobacteria</taxon>
        <taxon>Burkholderiales</taxon>
        <taxon>Oxalobacteraceae</taxon>
        <taxon>Telluria group</taxon>
        <taxon>Zemynaea</taxon>
    </lineage>
</organism>
<dbReference type="Proteomes" id="UP000298438">
    <property type="component" value="Unassembled WGS sequence"/>
</dbReference>
<evidence type="ECO:0000313" key="3">
    <source>
        <dbReference type="Proteomes" id="UP000298438"/>
    </source>
</evidence>
<dbReference type="SUPFAM" id="SSF53756">
    <property type="entry name" value="UDP-Glycosyltransferase/glycogen phosphorylase"/>
    <property type="match status" value="1"/>
</dbReference>
<sequence length="401" mass="43741">MAHIHLCWELGGGLGHAVRLKGLALELQRRGHRVSLSLRELVHTHTVLRDLDLPKLQAPVWMHKTEGLPAEQASMAEILLSCGYLVPDALDGLVTGWRSIFSTLQPDYVVGDYAPSAAIAARTLGLRMAMLGIGFFMPPAGVALPSLRPWEQIAPDRLRATEARLLDSVNRVLALHGAAPVRWASDVLNADLPLMCSWPELDHYERPEDALPHWYGPEFSAPNGVAPAWPPGDGPRVFCYVRHAQPGAHEMLRALVEEGCAVLCYMPEVAAGMAPPVVHASIVYSKGPVALHDALPACAFSVNYGNHATVAQSLMHGVPCLMLPAQLEQFLMSRRVERLGAGINASALPRPVNWRAVVRRMLDDTSLRTGAATFQKRYGAVPLDQRDALLADAIESDLRRP</sequence>